<dbReference type="Gene3D" id="3.20.20.10">
    <property type="entry name" value="Alanine racemase"/>
    <property type="match status" value="1"/>
</dbReference>
<dbReference type="SUPFAM" id="SSF51419">
    <property type="entry name" value="PLP-binding barrel"/>
    <property type="match status" value="1"/>
</dbReference>
<keyword evidence="3" id="KW-1185">Reference proteome</keyword>
<dbReference type="PANTHER" id="PTHR28004:SF2">
    <property type="entry name" value="D-SERINE DEHYDRATASE"/>
    <property type="match status" value="1"/>
</dbReference>
<dbReference type="InterPro" id="IPR001608">
    <property type="entry name" value="Ala_racemase_N"/>
</dbReference>
<dbReference type="GO" id="GO:0008721">
    <property type="term" value="F:D-serine ammonia-lyase activity"/>
    <property type="evidence" value="ECO:0007669"/>
    <property type="project" value="TreeGrafter"/>
</dbReference>
<dbReference type="Proteomes" id="UP000474967">
    <property type="component" value="Unassembled WGS sequence"/>
</dbReference>
<dbReference type="InterPro" id="IPR051466">
    <property type="entry name" value="D-amino_acid_metab_enzyme"/>
</dbReference>
<protein>
    <submittedName>
        <fullName evidence="2">Amino acid deaminase/aldolase</fullName>
    </submittedName>
</protein>
<dbReference type="PANTHER" id="PTHR28004">
    <property type="entry name" value="ZGC:162816-RELATED"/>
    <property type="match status" value="1"/>
</dbReference>
<dbReference type="AlphaFoldDB" id="A0A6L9Y0K7"/>
<proteinExistence type="predicted"/>
<sequence length="422" mass="44544">MPTTTLDLSVAPVASARTWTRLGTYWPSLTAATAHLDPALAVIQLDALRHNTHDMLRRAGGKPIRVASKSVRVRDVLDAVLAVPGYHGVLAYTLAEALWLAKGSDGHPPIEDVVVGYPTADRAAIAELAHSPELAARVTLMVDSLAQLDLIDSVAPASVRETIRVCLELDSSWQHPVLGHIGVWRSPVFTAEDARALAAKIVARPGFALVGMMGYEAQIAGQGDKPAGRAAWGATLRWVQKNSKAELAERRAQAVAAVREVADLEFVNGGGTGSLEFTSSDASVTEIAAGSGLFGGHLFDNYQSFRPAPAAAFALSVVRKPTPATATLLGGGWIASGPAGDDRLPRITWPTGLSMVPREMAGEVQTPVTGAAAGVLKVGDRVWLRHTKSGELSEHVNEFHLVEGDTVTGTALTYRGEGKAFL</sequence>
<gene>
    <name evidence="2" type="ORF">G3T36_15210</name>
</gene>
<evidence type="ECO:0000313" key="2">
    <source>
        <dbReference type="EMBL" id="NEN07209.1"/>
    </source>
</evidence>
<reference evidence="2 3" key="1">
    <citation type="journal article" date="2014" name="J. Microbiol.">
        <title>Diaminobutyricibacter tongyongensis gen. nov., sp. nov. and Homoserinibacter gongjuensis gen. nov., sp. nov. belong to the family Microbacteriaceae.</title>
        <authorList>
            <person name="Kim S.J."/>
            <person name="Ahn J.H."/>
            <person name="Weon H.Y."/>
            <person name="Hamada M."/>
            <person name="Suzuki K."/>
            <person name="Kwon S.W."/>
        </authorList>
    </citation>
    <scope>NUCLEOTIDE SEQUENCE [LARGE SCALE GENOMIC DNA]</scope>
    <source>
        <strain evidence="2 3">NBRC 108724</strain>
    </source>
</reference>
<dbReference type="RefSeq" id="WP_163290651.1">
    <property type="nucleotide sequence ID" value="NZ_JAAGWY010000003.1"/>
</dbReference>
<dbReference type="CDD" id="cd06813">
    <property type="entry name" value="PLPDE_III_DSD_D-TA_like_2"/>
    <property type="match status" value="1"/>
</dbReference>
<comment type="caution">
    <text evidence="2">The sequence shown here is derived from an EMBL/GenBank/DDBJ whole genome shotgun (WGS) entry which is preliminary data.</text>
</comment>
<accession>A0A6L9Y0K7</accession>
<feature type="domain" description="Alanine racemase N-terminal" evidence="1">
    <location>
        <begin position="43"/>
        <end position="296"/>
    </location>
</feature>
<evidence type="ECO:0000313" key="3">
    <source>
        <dbReference type="Proteomes" id="UP000474967"/>
    </source>
</evidence>
<organism evidence="2 3">
    <name type="scientific">Leifsonia tongyongensis</name>
    <dbReference type="NCBI Taxonomy" id="1268043"/>
    <lineage>
        <taxon>Bacteria</taxon>
        <taxon>Bacillati</taxon>
        <taxon>Actinomycetota</taxon>
        <taxon>Actinomycetes</taxon>
        <taxon>Micrococcales</taxon>
        <taxon>Microbacteriaceae</taxon>
        <taxon>Leifsonia</taxon>
    </lineage>
</organism>
<dbReference type="EMBL" id="JAAGWY010000003">
    <property type="protein sequence ID" value="NEN07209.1"/>
    <property type="molecule type" value="Genomic_DNA"/>
</dbReference>
<name>A0A6L9Y0K7_9MICO</name>
<dbReference type="Pfam" id="PF01168">
    <property type="entry name" value="Ala_racemase_N"/>
    <property type="match status" value="1"/>
</dbReference>
<dbReference type="GO" id="GO:0036088">
    <property type="term" value="P:D-serine catabolic process"/>
    <property type="evidence" value="ECO:0007669"/>
    <property type="project" value="TreeGrafter"/>
</dbReference>
<dbReference type="InterPro" id="IPR029066">
    <property type="entry name" value="PLP-binding_barrel"/>
</dbReference>
<evidence type="ECO:0000259" key="1">
    <source>
        <dbReference type="Pfam" id="PF01168"/>
    </source>
</evidence>